<feature type="compositionally biased region" description="Polar residues" evidence="1">
    <location>
        <begin position="316"/>
        <end position="327"/>
    </location>
</feature>
<dbReference type="EMBL" id="JBJOSA010000001">
    <property type="protein sequence ID" value="MFL8935452.1"/>
    <property type="molecule type" value="Genomic_DNA"/>
</dbReference>
<evidence type="ECO:0000313" key="3">
    <source>
        <dbReference type="EMBL" id="MFL8935452.1"/>
    </source>
</evidence>
<accession>A0ABW8VJ68</accession>
<dbReference type="InterPro" id="IPR036663">
    <property type="entry name" value="Fumarylacetoacetase_C_sf"/>
</dbReference>
<dbReference type="RefSeq" id="WP_197670020.1">
    <property type="nucleotide sequence ID" value="NZ_JBJOSA010000001.1"/>
</dbReference>
<reference evidence="3 4" key="1">
    <citation type="submission" date="2024-12" db="EMBL/GenBank/DDBJ databases">
        <authorList>
            <person name="Li X."/>
            <person name="Zhang D."/>
        </authorList>
    </citation>
    <scope>NUCLEOTIDE SEQUENCE [LARGE SCALE GENOMIC DNA]</scope>
    <source>
        <strain evidence="3 4">JCM19602</strain>
    </source>
</reference>
<feature type="region of interest" description="Disordered" evidence="1">
    <location>
        <begin position="306"/>
        <end position="327"/>
    </location>
</feature>
<proteinExistence type="predicted"/>
<organism evidence="3 4">
    <name type="scientific">Rossellomorea oryzaecorticis</name>
    <dbReference type="NCBI Taxonomy" id="1396505"/>
    <lineage>
        <taxon>Bacteria</taxon>
        <taxon>Bacillati</taxon>
        <taxon>Bacillota</taxon>
        <taxon>Bacilli</taxon>
        <taxon>Bacillales</taxon>
        <taxon>Bacillaceae</taxon>
        <taxon>Rossellomorea</taxon>
    </lineage>
</organism>
<evidence type="ECO:0000313" key="4">
    <source>
        <dbReference type="Proteomes" id="UP001628668"/>
    </source>
</evidence>
<feature type="domain" description="Fumarylacetoacetase-like C-terminal" evidence="2">
    <location>
        <begin position="82"/>
        <end position="302"/>
    </location>
</feature>
<keyword evidence="3" id="KW-0378">Hydrolase</keyword>
<dbReference type="GO" id="GO:0016787">
    <property type="term" value="F:hydrolase activity"/>
    <property type="evidence" value="ECO:0007669"/>
    <property type="project" value="UniProtKB-KW"/>
</dbReference>
<keyword evidence="4" id="KW-1185">Reference proteome</keyword>
<dbReference type="Gene3D" id="3.90.850.10">
    <property type="entry name" value="Fumarylacetoacetase-like, C-terminal domain"/>
    <property type="match status" value="1"/>
</dbReference>
<dbReference type="PANTHER" id="PTHR43211:SF1">
    <property type="entry name" value="BLL6422 PROTEIN"/>
    <property type="match status" value="1"/>
</dbReference>
<dbReference type="SUPFAM" id="SSF56529">
    <property type="entry name" value="FAH"/>
    <property type="match status" value="1"/>
</dbReference>
<sequence>MKLVSFQKENEVRTGLIQHDLVIDLYEATDGKLPKDILALIGRGGGALETIADLGPFSQGGKGVILLEDATLKAPIPIPVSIRDFYAFEEHVRTARRKRGLDVVPEWYDVPVFYFTNHLAVKGPDEAVAGPAECEWLDYELEIACVIGKEGRNIAKEDAEDHIFGYFIMNDWSARDIQKHEMKVGLGPAKGKDFATSFGPYLVTKDELETRRSGDRFDMKMTAKVNGKLLSEGNFKDIHYTFADMIERASKDVTLYPGEVIGSGTVGTGCILELGTETHRWLRAGDEVELEIEGLGVLRNTVAGTREEEKDVLPQNGENTTQTSHHV</sequence>
<protein>
    <submittedName>
        <fullName evidence="3">Fumarylacetoacetate hydrolase family protein</fullName>
    </submittedName>
</protein>
<dbReference type="PANTHER" id="PTHR43211">
    <property type="entry name" value="FUMARYLACETOACETATE HYDROLASE"/>
    <property type="match status" value="1"/>
</dbReference>
<comment type="caution">
    <text evidence="3">The sequence shown here is derived from an EMBL/GenBank/DDBJ whole genome shotgun (WGS) entry which is preliminary data.</text>
</comment>
<dbReference type="Pfam" id="PF01557">
    <property type="entry name" value="FAA_hydrolase"/>
    <property type="match status" value="1"/>
</dbReference>
<evidence type="ECO:0000256" key="1">
    <source>
        <dbReference type="SAM" id="MobiDB-lite"/>
    </source>
</evidence>
<dbReference type="InterPro" id="IPR011234">
    <property type="entry name" value="Fumarylacetoacetase-like_C"/>
</dbReference>
<evidence type="ECO:0000259" key="2">
    <source>
        <dbReference type="Pfam" id="PF01557"/>
    </source>
</evidence>
<gene>
    <name evidence="3" type="ORF">ACKA06_01520</name>
</gene>
<name>A0ABW8VJ68_9BACI</name>
<dbReference type="Proteomes" id="UP001628668">
    <property type="component" value="Unassembled WGS sequence"/>
</dbReference>